<organism evidence="2 3">
    <name type="scientific">Rhizorhapis suberifaciens</name>
    <name type="common">corky root of lettuce</name>
    <dbReference type="NCBI Taxonomy" id="13656"/>
    <lineage>
        <taxon>Bacteria</taxon>
        <taxon>Pseudomonadati</taxon>
        <taxon>Pseudomonadota</taxon>
        <taxon>Alphaproteobacteria</taxon>
        <taxon>Sphingomonadales</taxon>
        <taxon>Sphingomonadaceae</taxon>
        <taxon>Rhizorhapis</taxon>
    </lineage>
</organism>
<feature type="region of interest" description="Disordered" evidence="1">
    <location>
        <begin position="44"/>
        <end position="72"/>
    </location>
</feature>
<feature type="compositionally biased region" description="Basic and acidic residues" evidence="1">
    <location>
        <begin position="44"/>
        <end position="56"/>
    </location>
</feature>
<proteinExistence type="predicted"/>
<gene>
    <name evidence="2" type="ORF">HNQ99_002225</name>
</gene>
<name>A0A840HWA9_9SPHN</name>
<protein>
    <submittedName>
        <fullName evidence="2">Uncharacterized protein</fullName>
    </submittedName>
</protein>
<sequence>MTSSDHERYFADRERHCRTLAETHNDPFLRRIYLKFADNYARALGDKEHSRPRPRSEATTSEPAPRVRRTVV</sequence>
<keyword evidence="3" id="KW-1185">Reference proteome</keyword>
<evidence type="ECO:0000313" key="3">
    <source>
        <dbReference type="Proteomes" id="UP000575068"/>
    </source>
</evidence>
<accession>A0A840HWA9</accession>
<reference evidence="2 3" key="1">
    <citation type="submission" date="2020-08" db="EMBL/GenBank/DDBJ databases">
        <title>Genomic Encyclopedia of Type Strains, Phase IV (KMG-IV): sequencing the most valuable type-strain genomes for metagenomic binning, comparative biology and taxonomic classification.</title>
        <authorList>
            <person name="Goeker M."/>
        </authorList>
    </citation>
    <scope>NUCLEOTIDE SEQUENCE [LARGE SCALE GENOMIC DNA]</scope>
    <source>
        <strain evidence="2 3">DSM 7465</strain>
    </source>
</reference>
<dbReference type="EMBL" id="JACHOV010000008">
    <property type="protein sequence ID" value="MBB4641907.1"/>
    <property type="molecule type" value="Genomic_DNA"/>
</dbReference>
<dbReference type="Proteomes" id="UP000575068">
    <property type="component" value="Unassembled WGS sequence"/>
</dbReference>
<dbReference type="AlphaFoldDB" id="A0A840HWA9"/>
<evidence type="ECO:0000256" key="1">
    <source>
        <dbReference type="SAM" id="MobiDB-lite"/>
    </source>
</evidence>
<comment type="caution">
    <text evidence="2">The sequence shown here is derived from an EMBL/GenBank/DDBJ whole genome shotgun (WGS) entry which is preliminary data.</text>
</comment>
<evidence type="ECO:0000313" key="2">
    <source>
        <dbReference type="EMBL" id="MBB4641907.1"/>
    </source>
</evidence>